<feature type="region of interest" description="Disordered" evidence="3">
    <location>
        <begin position="555"/>
        <end position="593"/>
    </location>
</feature>
<evidence type="ECO:0000313" key="6">
    <source>
        <dbReference type="EMBL" id="KAK7407260.1"/>
    </source>
</evidence>
<dbReference type="PROSITE" id="PS51025">
    <property type="entry name" value="PWI"/>
    <property type="match status" value="1"/>
</dbReference>
<dbReference type="InterPro" id="IPR035979">
    <property type="entry name" value="RBD_domain_sf"/>
</dbReference>
<comment type="caution">
    <text evidence="6">The sequence shown here is derived from an EMBL/GenBank/DDBJ whole genome shotgun (WGS) entry which is preliminary data.</text>
</comment>
<dbReference type="SUPFAM" id="SSF101233">
    <property type="entry name" value="PWI domain"/>
    <property type="match status" value="1"/>
</dbReference>
<feature type="domain" description="PWI" evidence="5">
    <location>
        <begin position="873"/>
        <end position="970"/>
    </location>
</feature>
<dbReference type="Proteomes" id="UP001386955">
    <property type="component" value="Unassembled WGS sequence"/>
</dbReference>
<keyword evidence="7" id="KW-1185">Reference proteome</keyword>
<feature type="compositionally biased region" description="Polar residues" evidence="3">
    <location>
        <begin position="438"/>
        <end position="448"/>
    </location>
</feature>
<dbReference type="PRINTS" id="PR01217">
    <property type="entry name" value="PRICHEXTENSN"/>
</dbReference>
<evidence type="ECO:0000259" key="4">
    <source>
        <dbReference type="PROSITE" id="PS50102"/>
    </source>
</evidence>
<dbReference type="Pfam" id="PF01480">
    <property type="entry name" value="PWI"/>
    <property type="match status" value="1"/>
</dbReference>
<evidence type="ECO:0000256" key="1">
    <source>
        <dbReference type="ARBA" id="ARBA00022664"/>
    </source>
</evidence>
<dbReference type="InterPro" id="IPR036483">
    <property type="entry name" value="PWI_dom_sf"/>
</dbReference>
<feature type="compositionally biased region" description="Low complexity" evidence="3">
    <location>
        <begin position="31"/>
        <end position="60"/>
    </location>
</feature>
<reference evidence="6 7" key="1">
    <citation type="submission" date="2024-01" db="EMBL/GenBank/DDBJ databases">
        <title>The genomes of 5 underutilized Papilionoideae crops provide insights into root nodulation and disease resistanc.</title>
        <authorList>
            <person name="Jiang F."/>
        </authorList>
    </citation>
    <scope>NUCLEOTIDE SEQUENCE [LARGE SCALE GENOMIC DNA]</scope>
    <source>
        <strain evidence="6">DUOXIRENSHENG_FW03</strain>
        <tissue evidence="6">Leaves</tissue>
    </source>
</reference>
<dbReference type="PANTHER" id="PTHR47334:SF2">
    <property type="entry name" value="RNA-BINDING MOTIF PROTEIN 25"/>
    <property type="match status" value="1"/>
</dbReference>
<feature type="compositionally biased region" description="Basic and acidic residues" evidence="3">
    <location>
        <begin position="626"/>
        <end position="639"/>
    </location>
</feature>
<feature type="compositionally biased region" description="Acidic residues" evidence="3">
    <location>
        <begin position="613"/>
        <end position="625"/>
    </location>
</feature>
<feature type="compositionally biased region" description="Basic and acidic residues" evidence="3">
    <location>
        <begin position="449"/>
        <end position="539"/>
    </location>
</feature>
<dbReference type="Pfam" id="PF00076">
    <property type="entry name" value="RRM_1"/>
    <property type="match status" value="1"/>
</dbReference>
<accession>A0AAN9XTB3</accession>
<dbReference type="InterPro" id="IPR034268">
    <property type="entry name" value="RBM25_RRM"/>
</dbReference>
<dbReference type="GO" id="GO:0006397">
    <property type="term" value="P:mRNA processing"/>
    <property type="evidence" value="ECO:0007669"/>
    <property type="project" value="UniProtKB-KW"/>
</dbReference>
<dbReference type="SUPFAM" id="SSF54928">
    <property type="entry name" value="RNA-binding domain, RBD"/>
    <property type="match status" value="1"/>
</dbReference>
<feature type="compositionally biased region" description="Basic and acidic residues" evidence="3">
    <location>
        <begin position="555"/>
        <end position="572"/>
    </location>
</feature>
<dbReference type="InterPro" id="IPR002483">
    <property type="entry name" value="PWI_dom"/>
</dbReference>
<evidence type="ECO:0000256" key="3">
    <source>
        <dbReference type="SAM" id="MobiDB-lite"/>
    </source>
</evidence>
<dbReference type="FunFam" id="1.20.1390.10:FF:000008">
    <property type="entry name" value="RNA Binding Motif protein homolog"/>
    <property type="match status" value="1"/>
</dbReference>
<dbReference type="InterPro" id="IPR012677">
    <property type="entry name" value="Nucleotide-bd_a/b_plait_sf"/>
</dbReference>
<feature type="region of interest" description="Disordered" evidence="3">
    <location>
        <begin position="708"/>
        <end position="752"/>
    </location>
</feature>
<feature type="region of interest" description="Disordered" evidence="3">
    <location>
        <begin position="354"/>
        <end position="409"/>
    </location>
</feature>
<feature type="compositionally biased region" description="Basic and acidic residues" evidence="3">
    <location>
        <begin position="371"/>
        <end position="394"/>
    </location>
</feature>
<feature type="region of interest" description="Disordered" evidence="3">
    <location>
        <begin position="765"/>
        <end position="784"/>
    </location>
</feature>
<feature type="compositionally biased region" description="Basic and acidic residues" evidence="3">
    <location>
        <begin position="794"/>
        <end position="854"/>
    </location>
</feature>
<keyword evidence="1" id="KW-0507">mRNA processing</keyword>
<evidence type="ECO:0000256" key="2">
    <source>
        <dbReference type="PROSITE-ProRule" id="PRU00176"/>
    </source>
</evidence>
<dbReference type="EMBL" id="JAYMYS010000002">
    <property type="protein sequence ID" value="KAK7407260.1"/>
    <property type="molecule type" value="Genomic_DNA"/>
</dbReference>
<dbReference type="SMART" id="SM00360">
    <property type="entry name" value="RRM"/>
    <property type="match status" value="1"/>
</dbReference>
<name>A0AAN9XTB3_PSOTE</name>
<protein>
    <recommendedName>
        <fullName evidence="8">RNA-binding protein 25</fullName>
    </recommendedName>
</protein>
<feature type="compositionally biased region" description="Pro residues" evidence="3">
    <location>
        <begin position="83"/>
        <end position="103"/>
    </location>
</feature>
<dbReference type="InterPro" id="IPR053294">
    <property type="entry name" value="RBM_PWI_domain"/>
</dbReference>
<evidence type="ECO:0000313" key="7">
    <source>
        <dbReference type="Proteomes" id="UP001386955"/>
    </source>
</evidence>
<dbReference type="PANTHER" id="PTHR47334">
    <property type="entry name" value="SPLICING FACTOR PWI DOMAIN-CONTAINING PROTEIN / RNA RECOGNITION MOTIF (RRM)-CONTAINING PROTEIN"/>
    <property type="match status" value="1"/>
</dbReference>
<sequence length="970" mass="110008">MHSSTTSAIMKGHALEKFNFHSHKQFPKLLPPSSMADSASSPATATATATATLPSESAPSNQPDPLPQSSTPPTSTPLTANPNPNPTMLPPPPTLLFPAATPPQVPGVIPPSFRPLAPQVPQFSPVPVPAPNPAYQNPTVPPPGVASAAAAVPQMQPMMSYQLQPGNPALRPFPPIPNGYAAAPTVNPAGIPRYPPPYGTMVRPVFPPRPPGAVNMPPVSRPPVAGIPTVRPIIPPVIRPMVPPSVTPAEKPQNTVYIGKIAPTVENEFMLSLLQLCGTIKTWKRPQDLSTGTPTRFGLYEFESAEGVLRALRLLTKLNIDGQELKVNVNQNMKEHLEQYVQKKTETLKNKELQAGVVENDEGEQPSNVNKDAKADTEPSTKEDSESANKDSHDVATFGIVTEEDREADREALEKITKMIEERLKTRPLPTPPAQPTADGSVNLTSEPVKTRDGDSVVDTEKNESAENKNGKETNNDNKPTSEHDRPESPDRRHDRKNRERDRDRELKREKERELERYEREAERERVRKEREQRRRLDEAERQYEAYLKEWEYREREKEKERQYEKEKEKDRERKRRKEILYDEEDEDEDSRKRWRRSVIEEKRKKRLREKEDDLVDQQKEEEEIVEAKKKAEEEQKRQRDALKLLSEQVVNGGNENMITEELTNEIKSIVAEQDTIADYSREDNIGDGNSLSVINDESTIASVAPIDTQSGGVAPTKKLGFGLVGSGKRTTAPSVFHEEEDDDAHKDKKMRPLVPIDYSTEELQAVQPMVSGPTPPNLAAAAEFAKRISSTNFKEDKQDGERDRSRRSNEKSNYRDRDRSDEDGAHNRDENKERIADRDRDRDHGSEKLKTSDNKRLLDAKQLIDMIPKTKEELFSYEIDWTVYDKHQLHERMRPWISKKIKEFLGEEETTLIDYIVSSTQEHVKASQMLERLQIILDEEAEMFVLKMWRMLIFEIKKVETGLALRSKS</sequence>
<dbReference type="InterPro" id="IPR000504">
    <property type="entry name" value="RRM_dom"/>
</dbReference>
<dbReference type="CDD" id="cd12446">
    <property type="entry name" value="RRM_RBM25"/>
    <property type="match status" value="1"/>
</dbReference>
<feature type="region of interest" description="Disordered" evidence="3">
    <location>
        <begin position="25"/>
        <end position="103"/>
    </location>
</feature>
<feature type="region of interest" description="Disordered" evidence="3">
    <location>
        <begin position="421"/>
        <end position="539"/>
    </location>
</feature>
<evidence type="ECO:0000259" key="5">
    <source>
        <dbReference type="PROSITE" id="PS51025"/>
    </source>
</evidence>
<dbReference type="PROSITE" id="PS50102">
    <property type="entry name" value="RRM"/>
    <property type="match status" value="1"/>
</dbReference>
<dbReference type="SMART" id="SM00311">
    <property type="entry name" value="PWI"/>
    <property type="match status" value="1"/>
</dbReference>
<dbReference type="AlphaFoldDB" id="A0AAN9XTB3"/>
<gene>
    <name evidence="6" type="ORF">VNO78_09013</name>
</gene>
<feature type="compositionally biased region" description="Low complexity" evidence="3">
    <location>
        <begin position="67"/>
        <end position="82"/>
    </location>
</feature>
<evidence type="ECO:0008006" key="8">
    <source>
        <dbReference type="Google" id="ProtNLM"/>
    </source>
</evidence>
<dbReference type="GO" id="GO:0003723">
    <property type="term" value="F:RNA binding"/>
    <property type="evidence" value="ECO:0007669"/>
    <property type="project" value="UniProtKB-UniRule"/>
</dbReference>
<feature type="domain" description="RRM" evidence="4">
    <location>
        <begin position="254"/>
        <end position="332"/>
    </location>
</feature>
<keyword evidence="2" id="KW-0694">RNA-binding</keyword>
<dbReference type="Gene3D" id="3.30.70.330">
    <property type="match status" value="1"/>
</dbReference>
<feature type="region of interest" description="Disordered" evidence="3">
    <location>
        <begin position="790"/>
        <end position="854"/>
    </location>
</feature>
<feature type="region of interest" description="Disordered" evidence="3">
    <location>
        <begin position="608"/>
        <end position="639"/>
    </location>
</feature>
<proteinExistence type="predicted"/>
<dbReference type="Gene3D" id="1.20.1390.10">
    <property type="entry name" value="PWI domain"/>
    <property type="match status" value="1"/>
</dbReference>
<organism evidence="6 7">
    <name type="scientific">Psophocarpus tetragonolobus</name>
    <name type="common">Winged bean</name>
    <name type="synonym">Dolichos tetragonolobus</name>
    <dbReference type="NCBI Taxonomy" id="3891"/>
    <lineage>
        <taxon>Eukaryota</taxon>
        <taxon>Viridiplantae</taxon>
        <taxon>Streptophyta</taxon>
        <taxon>Embryophyta</taxon>
        <taxon>Tracheophyta</taxon>
        <taxon>Spermatophyta</taxon>
        <taxon>Magnoliopsida</taxon>
        <taxon>eudicotyledons</taxon>
        <taxon>Gunneridae</taxon>
        <taxon>Pentapetalae</taxon>
        <taxon>rosids</taxon>
        <taxon>fabids</taxon>
        <taxon>Fabales</taxon>
        <taxon>Fabaceae</taxon>
        <taxon>Papilionoideae</taxon>
        <taxon>50 kb inversion clade</taxon>
        <taxon>NPAAA clade</taxon>
        <taxon>indigoferoid/millettioid clade</taxon>
        <taxon>Phaseoleae</taxon>
        <taxon>Psophocarpus</taxon>
    </lineage>
</organism>